<dbReference type="InterPro" id="IPR039425">
    <property type="entry name" value="RNA_pol_sigma-70-like"/>
</dbReference>
<reference evidence="5 6" key="1">
    <citation type="submission" date="2019-02" db="EMBL/GenBank/DDBJ databases">
        <title>Deep-cultivation of Planctomycetes and their phenomic and genomic characterization uncovers novel biology.</title>
        <authorList>
            <person name="Wiegand S."/>
            <person name="Jogler M."/>
            <person name="Boedeker C."/>
            <person name="Pinto D."/>
            <person name="Vollmers J."/>
            <person name="Rivas-Marin E."/>
            <person name="Kohn T."/>
            <person name="Peeters S.H."/>
            <person name="Heuer A."/>
            <person name="Rast P."/>
            <person name="Oberbeckmann S."/>
            <person name="Bunk B."/>
            <person name="Jeske O."/>
            <person name="Meyerdierks A."/>
            <person name="Storesund J.E."/>
            <person name="Kallscheuer N."/>
            <person name="Luecker S."/>
            <person name="Lage O.M."/>
            <person name="Pohl T."/>
            <person name="Merkel B.J."/>
            <person name="Hornburger P."/>
            <person name="Mueller R.-W."/>
            <person name="Bruemmer F."/>
            <person name="Labrenz M."/>
            <person name="Spormann A.M."/>
            <person name="Op den Camp H."/>
            <person name="Overmann J."/>
            <person name="Amann R."/>
            <person name="Jetten M.S.M."/>
            <person name="Mascher T."/>
            <person name="Medema M.H."/>
            <person name="Devos D.P."/>
            <person name="Kaster A.-K."/>
            <person name="Ovreas L."/>
            <person name="Rohde M."/>
            <person name="Galperin M.Y."/>
            <person name="Jogler C."/>
        </authorList>
    </citation>
    <scope>NUCLEOTIDE SEQUENCE [LARGE SCALE GENOMIC DNA]</scope>
    <source>
        <strain evidence="5 6">I41</strain>
    </source>
</reference>
<evidence type="ECO:0000256" key="2">
    <source>
        <dbReference type="ARBA" id="ARBA00023082"/>
    </source>
</evidence>
<keyword evidence="6" id="KW-1185">Reference proteome</keyword>
<protein>
    <submittedName>
        <fullName evidence="5">RNA polymerase sigma factor SigL</fullName>
    </submittedName>
</protein>
<proteinExistence type="predicted"/>
<name>A0A517TYF4_9BACT</name>
<sequence length="216" mass="24127">MRPMAEVTQLIDAIGQKRDQAAEKLLALVYDELRRLAAARIAHEQPGQTLQATALVHEAYLRLVGGESGKNWQNRGHFFAAAAEAMRRILIETARRKKTLKRGGQFERCDLEIAAPEAAGDDVDILAVNEALDELAREHAVKAELVKLRYFAGLTLDESASALGISNATADRYWRYARAWLAQRLRAEGSQWGDFAMNRHLAGHLMPLGRQLRIES</sequence>
<dbReference type="InterPro" id="IPR014284">
    <property type="entry name" value="RNA_pol_sigma-70_dom"/>
</dbReference>
<dbReference type="PANTHER" id="PTHR43133:SF39">
    <property type="entry name" value="SIMILAR TO RNA POLYMERASE SIGMA-E FACTOR"/>
    <property type="match status" value="1"/>
</dbReference>
<evidence type="ECO:0000256" key="3">
    <source>
        <dbReference type="ARBA" id="ARBA00023163"/>
    </source>
</evidence>
<dbReference type="EMBL" id="CP036339">
    <property type="protein sequence ID" value="QDT73402.1"/>
    <property type="molecule type" value="Genomic_DNA"/>
</dbReference>
<feature type="domain" description="RNA polymerase sigma-70 ECF-like HTH" evidence="4">
    <location>
        <begin position="4"/>
        <end position="186"/>
    </location>
</feature>
<keyword evidence="2" id="KW-0731">Sigma factor</keyword>
<dbReference type="GO" id="GO:0016987">
    <property type="term" value="F:sigma factor activity"/>
    <property type="evidence" value="ECO:0007669"/>
    <property type="project" value="UniProtKB-KW"/>
</dbReference>
<keyword evidence="3" id="KW-0804">Transcription</keyword>
<dbReference type="KEGG" id="llh:I41_25910"/>
<dbReference type="InterPro" id="IPR011517">
    <property type="entry name" value="RNA_pol_sigma70_ECF-like"/>
</dbReference>
<dbReference type="InterPro" id="IPR013324">
    <property type="entry name" value="RNA_pol_sigma_r3/r4-like"/>
</dbReference>
<organism evidence="5 6">
    <name type="scientific">Lacipirellula limnantheis</name>
    <dbReference type="NCBI Taxonomy" id="2528024"/>
    <lineage>
        <taxon>Bacteria</taxon>
        <taxon>Pseudomonadati</taxon>
        <taxon>Planctomycetota</taxon>
        <taxon>Planctomycetia</taxon>
        <taxon>Pirellulales</taxon>
        <taxon>Lacipirellulaceae</taxon>
        <taxon>Lacipirellula</taxon>
    </lineage>
</organism>
<keyword evidence="1" id="KW-0805">Transcription regulation</keyword>
<evidence type="ECO:0000313" key="6">
    <source>
        <dbReference type="Proteomes" id="UP000317909"/>
    </source>
</evidence>
<dbReference type="InterPro" id="IPR036388">
    <property type="entry name" value="WH-like_DNA-bd_sf"/>
</dbReference>
<evidence type="ECO:0000256" key="1">
    <source>
        <dbReference type="ARBA" id="ARBA00023015"/>
    </source>
</evidence>
<dbReference type="PANTHER" id="PTHR43133">
    <property type="entry name" value="RNA POLYMERASE ECF-TYPE SIGMA FACTO"/>
    <property type="match status" value="1"/>
</dbReference>
<dbReference type="AlphaFoldDB" id="A0A517TYF4"/>
<dbReference type="InterPro" id="IPR053812">
    <property type="entry name" value="HTH_Sigma70_ECF-like"/>
</dbReference>
<accession>A0A517TYF4</accession>
<dbReference type="GO" id="GO:0006352">
    <property type="term" value="P:DNA-templated transcription initiation"/>
    <property type="evidence" value="ECO:0007669"/>
    <property type="project" value="InterPro"/>
</dbReference>
<evidence type="ECO:0000313" key="5">
    <source>
        <dbReference type="EMBL" id="QDT73402.1"/>
    </source>
</evidence>
<dbReference type="SUPFAM" id="SSF88659">
    <property type="entry name" value="Sigma3 and sigma4 domains of RNA polymerase sigma factors"/>
    <property type="match status" value="1"/>
</dbReference>
<dbReference type="Gene3D" id="1.10.10.10">
    <property type="entry name" value="Winged helix-like DNA-binding domain superfamily/Winged helix DNA-binding domain"/>
    <property type="match status" value="1"/>
</dbReference>
<dbReference type="NCBIfam" id="TIGR02999">
    <property type="entry name" value="Sig-70_X6"/>
    <property type="match status" value="1"/>
</dbReference>
<gene>
    <name evidence="5" type="ORF">I41_25910</name>
</gene>
<evidence type="ECO:0000259" key="4">
    <source>
        <dbReference type="Pfam" id="PF07638"/>
    </source>
</evidence>
<dbReference type="Proteomes" id="UP000317909">
    <property type="component" value="Chromosome"/>
</dbReference>
<dbReference type="NCBIfam" id="TIGR02937">
    <property type="entry name" value="sigma70-ECF"/>
    <property type="match status" value="1"/>
</dbReference>
<dbReference type="Pfam" id="PF07638">
    <property type="entry name" value="Sigma70_ECF"/>
    <property type="match status" value="1"/>
</dbReference>